<reference evidence="3" key="1">
    <citation type="submission" date="2023-02" db="EMBL/GenBank/DDBJ databases">
        <title>Actinomadura rubrobrunea NBRC 14622.</title>
        <authorList>
            <person name="Ichikawa N."/>
            <person name="Sato H."/>
            <person name="Tonouchi N."/>
        </authorList>
    </citation>
    <scope>NUCLEOTIDE SEQUENCE</scope>
    <source>
        <strain evidence="3">NBRC 14622</strain>
    </source>
</reference>
<protein>
    <submittedName>
        <fullName evidence="3">Hemerythrin</fullName>
    </submittedName>
</protein>
<dbReference type="Pfam" id="PF01814">
    <property type="entry name" value="Hemerythrin"/>
    <property type="match status" value="1"/>
</dbReference>
<feature type="domain" description="Hemerythrin-like" evidence="2">
    <location>
        <begin position="3"/>
        <end position="103"/>
    </location>
</feature>
<feature type="region of interest" description="Disordered" evidence="1">
    <location>
        <begin position="125"/>
        <end position="145"/>
    </location>
</feature>
<keyword evidence="4" id="KW-1185">Reference proteome</keyword>
<feature type="compositionally biased region" description="Pro residues" evidence="1">
    <location>
        <begin position="132"/>
        <end position="141"/>
    </location>
</feature>
<dbReference type="Proteomes" id="UP001165124">
    <property type="component" value="Unassembled WGS sequence"/>
</dbReference>
<dbReference type="InterPro" id="IPR012312">
    <property type="entry name" value="Hemerythrin-like"/>
</dbReference>
<dbReference type="PANTHER" id="PTHR35585">
    <property type="entry name" value="HHE DOMAIN PROTEIN (AFU_ORTHOLOGUE AFUA_4G00730)"/>
    <property type="match status" value="1"/>
</dbReference>
<dbReference type="EMBL" id="BSRZ01000007">
    <property type="protein sequence ID" value="GLW64904.1"/>
    <property type="molecule type" value="Genomic_DNA"/>
</dbReference>
<comment type="caution">
    <text evidence="3">The sequence shown here is derived from an EMBL/GenBank/DDBJ whole genome shotgun (WGS) entry which is preliminary data.</text>
</comment>
<evidence type="ECO:0000313" key="4">
    <source>
        <dbReference type="Proteomes" id="UP001165124"/>
    </source>
</evidence>
<sequence>MEQLFRDYHCAASDRQRRAVVELLVRELSRHTAVEELVFYPFAERVLDDRQGIARYRGEHLTVKRLLAELDRLPEGDERTGRLMAGLRTAVAEHIREEEGDLMVRVRGRVGERALLALARDIRRAKERAPTRPHPAAPDRPPALTLAAPVAAVYDRVRDRMQGRPRT</sequence>
<name>A0A9W6PUU1_9ACTN</name>
<dbReference type="Gene3D" id="1.20.120.520">
    <property type="entry name" value="nmb1532 protein domain like"/>
    <property type="match status" value="1"/>
</dbReference>
<dbReference type="AlphaFoldDB" id="A0A9W6PUU1"/>
<organism evidence="3 4">
    <name type="scientific">Actinomadura rubrobrunea</name>
    <dbReference type="NCBI Taxonomy" id="115335"/>
    <lineage>
        <taxon>Bacteria</taxon>
        <taxon>Bacillati</taxon>
        <taxon>Actinomycetota</taxon>
        <taxon>Actinomycetes</taxon>
        <taxon>Streptosporangiales</taxon>
        <taxon>Thermomonosporaceae</taxon>
        <taxon>Actinomadura</taxon>
    </lineage>
</organism>
<evidence type="ECO:0000256" key="1">
    <source>
        <dbReference type="SAM" id="MobiDB-lite"/>
    </source>
</evidence>
<proteinExistence type="predicted"/>
<evidence type="ECO:0000313" key="3">
    <source>
        <dbReference type="EMBL" id="GLW64904.1"/>
    </source>
</evidence>
<gene>
    <name evidence="3" type="ORF">Arub01_31480</name>
</gene>
<evidence type="ECO:0000259" key="2">
    <source>
        <dbReference type="Pfam" id="PF01814"/>
    </source>
</evidence>
<accession>A0A9W6PUU1</accession>
<dbReference type="PANTHER" id="PTHR35585:SF1">
    <property type="entry name" value="HHE DOMAIN PROTEIN (AFU_ORTHOLOGUE AFUA_4G00730)"/>
    <property type="match status" value="1"/>
</dbReference>